<evidence type="ECO:0000313" key="2">
    <source>
        <dbReference type="Proteomes" id="UP001165190"/>
    </source>
</evidence>
<sequence>MFGCKEAGPPMNMNEKLQHEDDTEQANGQLYRSLVGGLIHLTHTRPNISHVVGVISRFIQSLSRHRFGAGKRILRYIAGTLDLGIWYEDGIRYKLFGYTNSDWAGCMEDRKSTSGYVFSIGSGVV</sequence>
<proteinExistence type="predicted"/>
<name>A0A9W7JAI5_HIBTR</name>
<gene>
    <name evidence="1" type="ORF">HRI_004655100</name>
</gene>
<comment type="caution">
    <text evidence="1">The sequence shown here is derived from an EMBL/GenBank/DDBJ whole genome shotgun (WGS) entry which is preliminary data.</text>
</comment>
<dbReference type="PANTHER" id="PTHR11439">
    <property type="entry name" value="GAG-POL-RELATED RETROTRANSPOSON"/>
    <property type="match status" value="1"/>
</dbReference>
<dbReference type="AlphaFoldDB" id="A0A9W7JAI5"/>
<keyword evidence="1" id="KW-0808">Transferase</keyword>
<keyword evidence="2" id="KW-1185">Reference proteome</keyword>
<keyword evidence="1" id="KW-0418">Kinase</keyword>
<dbReference type="Proteomes" id="UP001165190">
    <property type="component" value="Unassembled WGS sequence"/>
</dbReference>
<evidence type="ECO:0000313" key="1">
    <source>
        <dbReference type="EMBL" id="GMJ09859.1"/>
    </source>
</evidence>
<dbReference type="PANTHER" id="PTHR11439:SF463">
    <property type="entry name" value="REVERSE TRANSCRIPTASE TY1_COPIA-TYPE DOMAIN-CONTAINING PROTEIN"/>
    <property type="match status" value="1"/>
</dbReference>
<organism evidence="1 2">
    <name type="scientific">Hibiscus trionum</name>
    <name type="common">Flower of an hour</name>
    <dbReference type="NCBI Taxonomy" id="183268"/>
    <lineage>
        <taxon>Eukaryota</taxon>
        <taxon>Viridiplantae</taxon>
        <taxon>Streptophyta</taxon>
        <taxon>Embryophyta</taxon>
        <taxon>Tracheophyta</taxon>
        <taxon>Spermatophyta</taxon>
        <taxon>Magnoliopsida</taxon>
        <taxon>eudicotyledons</taxon>
        <taxon>Gunneridae</taxon>
        <taxon>Pentapetalae</taxon>
        <taxon>rosids</taxon>
        <taxon>malvids</taxon>
        <taxon>Malvales</taxon>
        <taxon>Malvaceae</taxon>
        <taxon>Malvoideae</taxon>
        <taxon>Hibiscus</taxon>
    </lineage>
</organism>
<dbReference type="EMBL" id="BSYR01000056">
    <property type="protein sequence ID" value="GMJ09859.1"/>
    <property type="molecule type" value="Genomic_DNA"/>
</dbReference>
<protein>
    <submittedName>
        <fullName evidence="1">Cysteine-rich RLK (RECEPTOR-like protein kinase) 8</fullName>
    </submittedName>
</protein>
<dbReference type="OrthoDB" id="413760at2759"/>
<reference evidence="1" key="1">
    <citation type="submission" date="2023-05" db="EMBL/GenBank/DDBJ databases">
        <title>Genome and transcriptome analyses reveal genes involved in the formation of fine ridges on petal epidermal cells in Hibiscus trionum.</title>
        <authorList>
            <person name="Koshimizu S."/>
            <person name="Masuda S."/>
            <person name="Ishii T."/>
            <person name="Shirasu K."/>
            <person name="Hoshino A."/>
            <person name="Arita M."/>
        </authorList>
    </citation>
    <scope>NUCLEOTIDE SEQUENCE</scope>
    <source>
        <strain evidence="1">Hamamatsu line</strain>
    </source>
</reference>
<dbReference type="GO" id="GO:0016301">
    <property type="term" value="F:kinase activity"/>
    <property type="evidence" value="ECO:0007669"/>
    <property type="project" value="UniProtKB-KW"/>
</dbReference>
<accession>A0A9W7JAI5</accession>